<dbReference type="GO" id="GO:0008652">
    <property type="term" value="P:amino acid biosynthetic process"/>
    <property type="evidence" value="ECO:0007669"/>
    <property type="project" value="UniProtKB-KW"/>
</dbReference>
<dbReference type="InterPro" id="IPR000623">
    <property type="entry name" value="Shikimate_kinase/TSH1"/>
</dbReference>
<dbReference type="CDD" id="cd00464">
    <property type="entry name" value="SK"/>
    <property type="match status" value="1"/>
</dbReference>
<dbReference type="UniPathway" id="UPA00053">
    <property type="reaction ID" value="UER00088"/>
</dbReference>
<keyword evidence="6 7" id="KW-0057">Aromatic amino acid biosynthesis</keyword>
<dbReference type="PANTHER" id="PTHR21087:SF16">
    <property type="entry name" value="SHIKIMATE KINASE 1, CHLOROPLASTIC"/>
    <property type="match status" value="1"/>
</dbReference>
<gene>
    <name evidence="7" type="primary">aroK</name>
    <name evidence="8" type="ORF">MAXJ12_23817</name>
</gene>
<dbReference type="InterPro" id="IPR031322">
    <property type="entry name" value="Shikimate/glucono_kinase"/>
</dbReference>
<evidence type="ECO:0000256" key="6">
    <source>
        <dbReference type="ARBA" id="ARBA00023141"/>
    </source>
</evidence>
<keyword evidence="5 7" id="KW-0067">ATP-binding</keyword>
<keyword evidence="1 7" id="KW-0028">Amino-acid biosynthesis</keyword>
<dbReference type="PANTHER" id="PTHR21087">
    <property type="entry name" value="SHIKIMATE KINASE"/>
    <property type="match status" value="1"/>
</dbReference>
<keyword evidence="4 7" id="KW-0418">Kinase</keyword>
<dbReference type="Proteomes" id="UP000003250">
    <property type="component" value="Unassembled WGS sequence"/>
</dbReference>
<dbReference type="Gene3D" id="3.40.50.300">
    <property type="entry name" value="P-loop containing nucleotide triphosphate hydrolases"/>
    <property type="match status" value="1"/>
</dbReference>
<sequence length="2744" mass="300344">MQSAISEEQSNDALHAICFARDIVGFSRAVVEHDRRLQGAGDEVHAAFLQKAAAQFKSQFVTRFEDDIRRGKSWGYATACNAVSREAGGQEGVEACKAIAARVSQLPGALMREVDPKALSLFAASFGRHPQSRTCRNGTIRIAEFCRDEGRALGALNSQSLSLLVNGFSKWTQRPETREGTQAVASEVRRRADRRLRLSDFKQQELANLVNGFSKWPEEEWSRQATGAIAGEVLRRTRRAPGLSAFNHQDLANLVNGFGKCPQEEVCCQATVVIAGEVLRRDRRARLSEFTHQELANLVHGFSKWPEEAASREAAGAMAGEVLRRDRRARLSDPTPQELANLVNGFSKWPEEEWSRQATGAIADEVGRRAARGGFGLSAFNHQDLANLVNGFSKWPEGAVYRQATVDIAAELSRRAGGQGLSHFTPQELANLVNGFGKCPEDADYHDATVAIASEVTRRRAQLSDFNHQDLVNLVNGFSKWPQQANCRDATLAIAGEVFRRADQFSDLTQPALAILVNGFSKWPQEAASRQATIAIAGEVTRRAARDEVGLSDFNHQDLGNLVNGFSKWPQEAASQQAAVAIASEALRRADRLSGVAPHELANLVNGFSKWPEAAASRQATGAIASEVLRRGARLGNFTHQHLANLVNGFSKWPDGADCRGAAVAIAGEVFRRADQFSDLTQQALATLVNGFSKWPQEAASRQATVAIAGEVTGRAARDEVGLSDFNHQDLVHLVNGFSKWPQEAASRQATGAIAHEVLRHGARLGTFTHQHLANLVNGFSKWPNGADCREATVAIADEICRRQLSGFAPHELANLVNGFSKWPQAAASRHATGAIASEVLRRGARLSNFKHQHLANLVNGFSKWPQAAASRHATGAIASEVLRRGARLSNFKHQHLANLVNGFSKWPNGADCREATVAIANAVRRRQLFDFGPQGLANMVNGFSKWPNGADCREATVAIANEVRRRQLFDFGPQGLANMVNGFSKWPEAPDCRNATVAIANEVRRQGARLSDFTHQHLANLVNGFSKWPEAPDCRDATVAIGREVLGRVIRLPAFTSQELANLVNGFSKWPDQAESQQASVAIAHEVLRRASRLSGVDPQELANLVNGFSKWPEAPDCRDATFAIAGEVLRRGAPLSEFTHQHLANLVNGFSKWPEAPYCRDATFAIAGDVFRRAELSSFAPQGLANLLNGFSKWPDGEDCRNAAMAIAGEARQRQLSDFAPQVVATLMNGFTKWPEEAACRQSTMDIARGLGARGQRFGVFTTPELSILANALSRMIMRAEDSGDITDAALPKDRLHKLAHYLHYDSDRLGQADVLHITTVFKALGKARLSDDLGLLAPTGLNRLSELRQTPDFTTQNDLETMGNLCAALLPLARSPQKPLRWHRTQALTLLNDLQPVVEQKIEAHLNASDAERTRGPLASRCPALSIYQTLKARAVLERLFRPPYVEGKRSDLRVRQQELECKTKEILDSTRGLIESDLSSMSWNLIAQIEADSPVDALDLFMEQDAAAIQAQHPASVFDVHQVLRTMDHEPRPPQGDAGLMQLPVVDMQGRPVATEPERRYSIFHRLTAGALPVVAVQLPGTPSAFMLARTVNVNGVPYRMDLFGGSKLKPPRLTVSQIAARAPGEAAKPSGGKLLAIPYADTAPGTAFEQLSRAWAPFKEAYYYTQRRGFAAPPAVKGLGVHDYALEGAFKLSLLPDRPANQEHPFKLIGPDGPIALRPHDGCGFIRASLANRMPAVRRAGEQEGPDRVPAFGEGRKSCLPVSALQHYPRGEQVADEAREKATAWLESKQEPTLTSEELFRTVTAGHIDGPGAVAVPSSDGCLHVPTLKSEMLTGTSGVLVGRSPYDKPNLRPFAAERVKSAVEGDPTAVFLDNCTAIQYSFNVAQKSGRELAADDPTFFAKGILIVVPDKMWPADYADRGLIMSAEDIKCHASWTTSKDRVKVDTPLDCLGILQATEVFAPGSLVAVPTGEQKKLDGDFDGDSLIIVGDRPQLYEHVWQFDQEEQARGLRSLKPPKSHTPAVEDGRYKFGRASQILAATRNVLEIYTGLQRGFLAQSREARLWFAERAIFGTYEGIHQEVKRDIRGLLEQEQVSAHSVQDTLEKARHEIELADHPVAREMAGLLLSELEAWAARLDDQDLPETVASASEPPLAVSQPLCELFPELAETYSATAQPRDRVQLLVDRYPTRIDPRPDGYNPHDLVQSANNLLSLGIKVGTDAYKSDTGAHIFMFKSKQLRRLLQHTPGLKSVPYTKSIAATLNQGRFDVDATLHDLQDNPTLAASVMQASIKLAAERGILPEPSARGLAAEDSATSITLTREEAVQRAQMEVSRAQAEEKDITATAISVAEALRRADINVEMPHLAQRLRSESSMTDQLIGMQAPGEPGAQLISNAVRHVFELPDRDFTRAFKKAILAFDENGCAEISTTNWFRTRSPTFVGIKTVLATPGGYRFEVEFHTADSYRAKIDNHDTYKELQKLQELQRGSQEPLDQSIAEQLLERVRQACNKVVIPDEAIGIPHWEAQADSTVGASLARRLQVAPPRRTERSPIATEILGALGARSVVLVGMTGAGKSSLGRALAKRLGIKFVDSDREIEAKTGKSIAKIVAEDGEAHFRNLEVNEIRQSLEQGPAVLATGGEAFMIEEIRHHVGEKAVSIWLNTNEDVIRRNMRHNTKGPKVQTADQDQTITDLMRVRNPIYTLADLTIAPQHQRDLKSANACLTALHAHLCGEGQAGPSS</sequence>
<keyword evidence="9" id="KW-1185">Reference proteome</keyword>
<dbReference type="GO" id="GO:0005829">
    <property type="term" value="C:cytosol"/>
    <property type="evidence" value="ECO:0007669"/>
    <property type="project" value="TreeGrafter"/>
</dbReference>
<reference evidence="8 9" key="1">
    <citation type="journal article" date="2012" name="J. Bacteriol.">
        <title>Draft Genome Sequence of Mesorhizobium alhagi CCNWXJ12-2T, a Novel Salt-Resistant Species Isolated from the Desert of Northwestern China.</title>
        <authorList>
            <person name="Zhou M."/>
            <person name="Chen W."/>
            <person name="Chen H."/>
            <person name="Wei G."/>
        </authorList>
    </citation>
    <scope>NUCLEOTIDE SEQUENCE [LARGE SCALE GENOMIC DNA]</scope>
    <source>
        <strain evidence="8 9">CCNWXJ12-2</strain>
    </source>
</reference>
<dbReference type="PRINTS" id="PR01100">
    <property type="entry name" value="SHIKIMTKNASE"/>
</dbReference>
<comment type="function">
    <text evidence="7">Catalyzes the specific phosphorylation of the 3-hydroxyl group of shikimic acid using ATP as a cosubstrate.</text>
</comment>
<feature type="binding site" evidence="7">
    <location>
        <position position="2701"/>
    </location>
    <ligand>
        <name>substrate</name>
    </ligand>
</feature>
<dbReference type="NCBIfam" id="NF041399">
    <property type="entry name" value="XopAD"/>
    <property type="match status" value="1"/>
</dbReference>
<keyword evidence="7" id="KW-0963">Cytoplasm</keyword>
<dbReference type="GO" id="GO:0005524">
    <property type="term" value="F:ATP binding"/>
    <property type="evidence" value="ECO:0007669"/>
    <property type="project" value="UniProtKB-UniRule"/>
</dbReference>
<name>H0HX44_9HYPH</name>
<protein>
    <recommendedName>
        <fullName evidence="7">Shikimate kinase</fullName>
        <shortName evidence="7">SK</shortName>
        <ecNumber evidence="7">2.7.1.71</ecNumber>
    </recommendedName>
</protein>
<evidence type="ECO:0000256" key="7">
    <source>
        <dbReference type="HAMAP-Rule" id="MF_00109"/>
    </source>
</evidence>
<keyword evidence="2 7" id="KW-0808">Transferase</keyword>
<proteinExistence type="inferred from homology"/>
<evidence type="ECO:0000256" key="4">
    <source>
        <dbReference type="ARBA" id="ARBA00022777"/>
    </source>
</evidence>
<evidence type="ECO:0000313" key="9">
    <source>
        <dbReference type="Proteomes" id="UP000003250"/>
    </source>
</evidence>
<evidence type="ECO:0000256" key="5">
    <source>
        <dbReference type="ARBA" id="ARBA00022840"/>
    </source>
</evidence>
<dbReference type="EC" id="2.7.1.71" evidence="7"/>
<dbReference type="EMBL" id="AHAM01000204">
    <property type="protein sequence ID" value="EHK54641.1"/>
    <property type="molecule type" value="Genomic_DNA"/>
</dbReference>
<keyword evidence="3 7" id="KW-0547">Nucleotide-binding</keyword>
<keyword evidence="7" id="KW-0460">Magnesium</keyword>
<comment type="subunit">
    <text evidence="7">Monomer.</text>
</comment>
<comment type="cofactor">
    <cofactor evidence="7">
        <name>Mg(2+)</name>
        <dbReference type="ChEBI" id="CHEBI:18420"/>
    </cofactor>
    <text evidence="7">Binds 1 Mg(2+) ion per subunit.</text>
</comment>
<comment type="similarity">
    <text evidence="7">Belongs to the shikimate kinase family.</text>
</comment>
<keyword evidence="7" id="KW-0479">Metal-binding</keyword>
<feature type="binding site" evidence="7">
    <location>
        <position position="2622"/>
    </location>
    <ligand>
        <name>substrate</name>
    </ligand>
</feature>
<feature type="binding site" evidence="7">
    <location>
        <begin position="2576"/>
        <end position="2581"/>
    </location>
    <ligand>
        <name>ATP</name>
        <dbReference type="ChEBI" id="CHEBI:30616"/>
    </ligand>
</feature>
<feature type="binding site" evidence="7">
    <location>
        <position position="2644"/>
    </location>
    <ligand>
        <name>substrate</name>
    </ligand>
</feature>
<dbReference type="InterPro" id="IPR027417">
    <property type="entry name" value="P-loop_NTPase"/>
</dbReference>
<feature type="binding site" evidence="7">
    <location>
        <position position="2717"/>
    </location>
    <ligand>
        <name>ATP</name>
        <dbReference type="ChEBI" id="CHEBI:30616"/>
    </ligand>
</feature>
<feature type="binding site" evidence="7">
    <location>
        <position position="2598"/>
    </location>
    <ligand>
        <name>substrate</name>
    </ligand>
</feature>
<evidence type="ECO:0000313" key="8">
    <source>
        <dbReference type="EMBL" id="EHK54641.1"/>
    </source>
</evidence>
<dbReference type="GO" id="GO:0004765">
    <property type="term" value="F:shikimate kinase activity"/>
    <property type="evidence" value="ECO:0007669"/>
    <property type="project" value="UniProtKB-UniRule"/>
</dbReference>
<comment type="caution">
    <text evidence="7">Lacks conserved residue(s) required for the propagation of feature annotation.</text>
</comment>
<evidence type="ECO:0000256" key="1">
    <source>
        <dbReference type="ARBA" id="ARBA00022605"/>
    </source>
</evidence>
<dbReference type="PATRIC" id="fig|1107882.3.peg.4626"/>
<dbReference type="GO" id="GO:0009423">
    <property type="term" value="P:chorismate biosynthetic process"/>
    <property type="evidence" value="ECO:0007669"/>
    <property type="project" value="UniProtKB-UniRule"/>
</dbReference>
<comment type="subcellular location">
    <subcellularLocation>
        <location evidence="7">Cytoplasm</location>
    </subcellularLocation>
</comment>
<evidence type="ECO:0000256" key="2">
    <source>
        <dbReference type="ARBA" id="ARBA00022679"/>
    </source>
</evidence>
<comment type="pathway">
    <text evidence="7">Metabolic intermediate biosynthesis; chorismate biosynthesis; chorismate from D-erythrose 4-phosphate and phosphoenolpyruvate: step 5/7.</text>
</comment>
<dbReference type="GO" id="GO:0000287">
    <property type="term" value="F:magnesium ion binding"/>
    <property type="evidence" value="ECO:0007669"/>
    <property type="project" value="UniProtKB-UniRule"/>
</dbReference>
<dbReference type="GO" id="GO:0009073">
    <property type="term" value="P:aromatic amino acid family biosynthetic process"/>
    <property type="evidence" value="ECO:0007669"/>
    <property type="project" value="UniProtKB-KW"/>
</dbReference>
<organism evidence="8 9">
    <name type="scientific">Mesorhizobium alhagi CCNWXJ12-2</name>
    <dbReference type="NCBI Taxonomy" id="1107882"/>
    <lineage>
        <taxon>Bacteria</taxon>
        <taxon>Pseudomonadati</taxon>
        <taxon>Pseudomonadota</taxon>
        <taxon>Alphaproteobacteria</taxon>
        <taxon>Hyphomicrobiales</taxon>
        <taxon>Phyllobacteriaceae</taxon>
        <taxon>Allomesorhizobium</taxon>
    </lineage>
</organism>
<dbReference type="SUPFAM" id="SSF52540">
    <property type="entry name" value="P-loop containing nucleoside triphosphate hydrolases"/>
    <property type="match status" value="1"/>
</dbReference>
<comment type="catalytic activity">
    <reaction evidence="7">
        <text>shikimate + ATP = 3-phosphoshikimate + ADP + H(+)</text>
        <dbReference type="Rhea" id="RHEA:13121"/>
        <dbReference type="ChEBI" id="CHEBI:15378"/>
        <dbReference type="ChEBI" id="CHEBI:30616"/>
        <dbReference type="ChEBI" id="CHEBI:36208"/>
        <dbReference type="ChEBI" id="CHEBI:145989"/>
        <dbReference type="ChEBI" id="CHEBI:456216"/>
        <dbReference type="EC" id="2.7.1.71"/>
    </reaction>
</comment>
<feature type="binding site" evidence="7">
    <location>
        <position position="2580"/>
    </location>
    <ligand>
        <name>Mg(2+)</name>
        <dbReference type="ChEBI" id="CHEBI:18420"/>
    </ligand>
</feature>
<dbReference type="HAMAP" id="MF_00109">
    <property type="entry name" value="Shikimate_kinase"/>
    <property type="match status" value="1"/>
</dbReference>
<evidence type="ECO:0000256" key="3">
    <source>
        <dbReference type="ARBA" id="ARBA00022741"/>
    </source>
</evidence>
<accession>H0HX44</accession>
<dbReference type="Pfam" id="PF01202">
    <property type="entry name" value="SKI"/>
    <property type="match status" value="1"/>
</dbReference>